<accession>A0A0A9YTT4</accession>
<gene>
    <name evidence="2" type="primary">Kif26b_1</name>
    <name evidence="2" type="ORF">CM83_20044</name>
</gene>
<feature type="region of interest" description="Disordered" evidence="1">
    <location>
        <begin position="144"/>
        <end position="169"/>
    </location>
</feature>
<sequence>MKSLRRPTGRNLKLHITRLFRRVFGQLNSSQGVGRDMSRVQDQDGRRVRLPSHSIAVTDIKPTGLTAIRPTAGPVQKTKEGLYQNRKGPGCITLSSVMVKAIKSALMEAAEYNNPVDGKRKTGSTGVKGRPQQKYGIYAKCTAASPTQAPNKKSMNISTSNNNKKKGSGLMSKLELISRMNMEGVVGPRSTSAMELPTLKKNSSESPTQTKASHKKKSEISPARMPRSPTRKVQKDNSKRKSMVSIPVGSPGRKTSGSKKSTHSSADGPSVKNTNQLPPGCLETRSHLSSLSLDNLKSPQKQRIEPDITTYEFMRKLMSYSSTGFREVRDERRVVKTPTLDAIPEES</sequence>
<feature type="region of interest" description="Disordered" evidence="1">
    <location>
        <begin position="189"/>
        <end position="284"/>
    </location>
</feature>
<feature type="compositionally biased region" description="Polar residues" evidence="1">
    <location>
        <begin position="144"/>
        <end position="162"/>
    </location>
</feature>
<organism evidence="2">
    <name type="scientific">Lygus hesperus</name>
    <name type="common">Western plant bug</name>
    <dbReference type="NCBI Taxonomy" id="30085"/>
    <lineage>
        <taxon>Eukaryota</taxon>
        <taxon>Metazoa</taxon>
        <taxon>Ecdysozoa</taxon>
        <taxon>Arthropoda</taxon>
        <taxon>Hexapoda</taxon>
        <taxon>Insecta</taxon>
        <taxon>Pterygota</taxon>
        <taxon>Neoptera</taxon>
        <taxon>Paraneoptera</taxon>
        <taxon>Hemiptera</taxon>
        <taxon>Heteroptera</taxon>
        <taxon>Panheteroptera</taxon>
        <taxon>Cimicomorpha</taxon>
        <taxon>Miridae</taxon>
        <taxon>Mirini</taxon>
        <taxon>Lygus</taxon>
    </lineage>
</organism>
<name>A0A0A9YTT4_LYGHE</name>
<feature type="compositionally biased region" description="Polar residues" evidence="1">
    <location>
        <begin position="200"/>
        <end position="211"/>
    </location>
</feature>
<proteinExistence type="predicted"/>
<evidence type="ECO:0000313" key="2">
    <source>
        <dbReference type="EMBL" id="JAG32985.1"/>
    </source>
</evidence>
<evidence type="ECO:0000256" key="1">
    <source>
        <dbReference type="SAM" id="MobiDB-lite"/>
    </source>
</evidence>
<reference evidence="2" key="2">
    <citation type="submission" date="2014-07" db="EMBL/GenBank/DDBJ databases">
        <authorList>
            <person name="Hull J."/>
        </authorList>
    </citation>
    <scope>NUCLEOTIDE SEQUENCE</scope>
</reference>
<protein>
    <submittedName>
        <fullName evidence="2">Kinesin-like protein KIF26B</fullName>
    </submittedName>
</protein>
<dbReference type="EMBL" id="GBHO01010619">
    <property type="protein sequence ID" value="JAG32985.1"/>
    <property type="molecule type" value="Transcribed_RNA"/>
</dbReference>
<reference evidence="2" key="1">
    <citation type="journal article" date="2014" name="PLoS ONE">
        <title>Transcriptome-Based Identification of ABC Transporters in the Western Tarnished Plant Bug Lygus hesperus.</title>
        <authorList>
            <person name="Hull J.J."/>
            <person name="Chaney K."/>
            <person name="Geib S.M."/>
            <person name="Fabrick J.A."/>
            <person name="Brent C.S."/>
            <person name="Walsh D."/>
            <person name="Lavine L.C."/>
        </authorList>
    </citation>
    <scope>NUCLEOTIDE SEQUENCE</scope>
</reference>
<dbReference type="AlphaFoldDB" id="A0A0A9YTT4"/>